<dbReference type="RefSeq" id="WP_088976989.1">
    <property type="nucleotide sequence ID" value="NZ_JBFAQC010000013.1"/>
</dbReference>
<keyword evidence="1" id="KW-0805">Transcription regulation</keyword>
<evidence type="ECO:0000313" key="6">
    <source>
        <dbReference type="Proteomes" id="UP000198215"/>
    </source>
</evidence>
<dbReference type="CDD" id="cd00090">
    <property type="entry name" value="HTH_ARSR"/>
    <property type="match status" value="1"/>
</dbReference>
<dbReference type="Pfam" id="PF01022">
    <property type="entry name" value="HTH_5"/>
    <property type="match status" value="1"/>
</dbReference>
<dbReference type="InterPro" id="IPR036390">
    <property type="entry name" value="WH_DNA-bd_sf"/>
</dbReference>
<dbReference type="InterPro" id="IPR011991">
    <property type="entry name" value="ArsR-like_HTH"/>
</dbReference>
<organism evidence="5 6">
    <name type="scientific">Micromonospora coxensis</name>
    <dbReference type="NCBI Taxonomy" id="356852"/>
    <lineage>
        <taxon>Bacteria</taxon>
        <taxon>Bacillati</taxon>
        <taxon>Actinomycetota</taxon>
        <taxon>Actinomycetes</taxon>
        <taxon>Micromonosporales</taxon>
        <taxon>Micromonosporaceae</taxon>
        <taxon>Micromonospora</taxon>
    </lineage>
</organism>
<dbReference type="PANTHER" id="PTHR33154">
    <property type="entry name" value="TRANSCRIPTIONAL REGULATOR, ARSR FAMILY"/>
    <property type="match status" value="1"/>
</dbReference>
<dbReference type="InterPro" id="IPR036388">
    <property type="entry name" value="WH-like_DNA-bd_sf"/>
</dbReference>
<name>A0A1C5IX65_9ACTN</name>
<dbReference type="GO" id="GO:0003677">
    <property type="term" value="F:DNA binding"/>
    <property type="evidence" value="ECO:0007669"/>
    <property type="project" value="UniProtKB-KW"/>
</dbReference>
<dbReference type="SMART" id="SM00418">
    <property type="entry name" value="HTH_ARSR"/>
    <property type="match status" value="1"/>
</dbReference>
<dbReference type="EMBL" id="LT607753">
    <property type="protein sequence ID" value="SCG62875.1"/>
    <property type="molecule type" value="Genomic_DNA"/>
</dbReference>
<dbReference type="InterPro" id="IPR001845">
    <property type="entry name" value="HTH_ArsR_DNA-bd_dom"/>
</dbReference>
<evidence type="ECO:0000259" key="4">
    <source>
        <dbReference type="SMART" id="SM00418"/>
    </source>
</evidence>
<dbReference type="PANTHER" id="PTHR33154:SF15">
    <property type="entry name" value="REGULATORY PROTEIN ARSR"/>
    <property type="match status" value="1"/>
</dbReference>
<sequence>MTEPRPEPRRMTISDPQVMRALAHPARIAIMEHLSTLDGGATATECAEIVGLSPSATSYHLRALAKFGLVEQAPSRGDARERVWRTFSHSWMVDAGRGAGPEARAAEQALVEAHAARDMERTRDWLRRAGDEPAEWYDAALFSDTLLLLTADELVELNAAVTALFEPYRQRNRLADPPAGARTVAAQYKVVPLA</sequence>
<dbReference type="InterPro" id="IPR051081">
    <property type="entry name" value="HTH_MetalResp_TranReg"/>
</dbReference>
<evidence type="ECO:0000256" key="2">
    <source>
        <dbReference type="ARBA" id="ARBA00023125"/>
    </source>
</evidence>
<keyword evidence="6" id="KW-1185">Reference proteome</keyword>
<gene>
    <name evidence="5" type="ORF">GA0070614_3560</name>
</gene>
<evidence type="ECO:0000256" key="1">
    <source>
        <dbReference type="ARBA" id="ARBA00023015"/>
    </source>
</evidence>
<feature type="domain" description="HTH arsR-type" evidence="4">
    <location>
        <begin position="17"/>
        <end position="101"/>
    </location>
</feature>
<dbReference type="SUPFAM" id="SSF46785">
    <property type="entry name" value="Winged helix' DNA-binding domain"/>
    <property type="match status" value="1"/>
</dbReference>
<reference evidence="6" key="1">
    <citation type="submission" date="2016-06" db="EMBL/GenBank/DDBJ databases">
        <authorList>
            <person name="Varghese N."/>
            <person name="Submissions Spin"/>
        </authorList>
    </citation>
    <scope>NUCLEOTIDE SEQUENCE [LARGE SCALE GENOMIC DNA]</scope>
    <source>
        <strain evidence="6">DSM 45161</strain>
    </source>
</reference>
<keyword evidence="2" id="KW-0238">DNA-binding</keyword>
<dbReference type="GO" id="GO:0003700">
    <property type="term" value="F:DNA-binding transcription factor activity"/>
    <property type="evidence" value="ECO:0007669"/>
    <property type="project" value="InterPro"/>
</dbReference>
<keyword evidence="3" id="KW-0804">Transcription</keyword>
<dbReference type="Gene3D" id="1.10.10.10">
    <property type="entry name" value="Winged helix-like DNA-binding domain superfamily/Winged helix DNA-binding domain"/>
    <property type="match status" value="1"/>
</dbReference>
<accession>A0A1C5IX65</accession>
<proteinExistence type="predicted"/>
<dbReference type="Proteomes" id="UP000198215">
    <property type="component" value="Chromosome I"/>
</dbReference>
<protein>
    <submittedName>
        <fullName evidence="5">Helix-turn-helix domain-containing protein</fullName>
    </submittedName>
</protein>
<dbReference type="OrthoDB" id="7945987at2"/>
<evidence type="ECO:0000256" key="3">
    <source>
        <dbReference type="ARBA" id="ARBA00023163"/>
    </source>
</evidence>
<dbReference type="AlphaFoldDB" id="A0A1C5IX65"/>
<evidence type="ECO:0000313" key="5">
    <source>
        <dbReference type="EMBL" id="SCG62875.1"/>
    </source>
</evidence>